<reference evidence="6 7" key="1">
    <citation type="submission" date="2019-03" db="EMBL/GenBank/DDBJ databases">
        <title>Lake Tanganyika Metagenome-Assembled Genomes (MAGs).</title>
        <authorList>
            <person name="Tran P."/>
        </authorList>
    </citation>
    <scope>NUCLEOTIDE SEQUENCE [LARGE SCALE GENOMIC DNA]</scope>
    <source>
        <strain evidence="6">K_DeepCast_65m_m2_236</strain>
    </source>
</reference>
<dbReference type="SMART" id="SM00382">
    <property type="entry name" value="AAA"/>
    <property type="match status" value="2"/>
</dbReference>
<feature type="domain" description="ABC transporter" evidence="5">
    <location>
        <begin position="2"/>
        <end position="258"/>
    </location>
</feature>
<dbReference type="Pfam" id="PF12848">
    <property type="entry name" value="ABC_tran_Xtn"/>
    <property type="match status" value="1"/>
</dbReference>
<organism evidence="6 7">
    <name type="scientific">Candidatus Tanganyikabacteria bacterium</name>
    <dbReference type="NCBI Taxonomy" id="2961651"/>
    <lineage>
        <taxon>Bacteria</taxon>
        <taxon>Bacillati</taxon>
        <taxon>Candidatus Sericytochromatia</taxon>
        <taxon>Candidatus Tanganyikabacteria</taxon>
    </lineage>
</organism>
<dbReference type="SUPFAM" id="SSF52540">
    <property type="entry name" value="P-loop containing nucleoside triphosphate hydrolases"/>
    <property type="match status" value="2"/>
</dbReference>
<evidence type="ECO:0000313" key="6">
    <source>
        <dbReference type="EMBL" id="MBM3275316.1"/>
    </source>
</evidence>
<name>A0A938BLI0_9BACT</name>
<dbReference type="Proteomes" id="UP000703893">
    <property type="component" value="Unassembled WGS sequence"/>
</dbReference>
<dbReference type="InterPro" id="IPR017871">
    <property type="entry name" value="ABC_transporter-like_CS"/>
</dbReference>
<dbReference type="CDD" id="cd03221">
    <property type="entry name" value="ABCF_EF-3"/>
    <property type="match status" value="2"/>
</dbReference>
<dbReference type="InterPro" id="IPR027417">
    <property type="entry name" value="P-loop_NTPase"/>
</dbReference>
<dbReference type="InterPro" id="IPR003593">
    <property type="entry name" value="AAA+_ATPase"/>
</dbReference>
<dbReference type="PROSITE" id="PS00211">
    <property type="entry name" value="ABC_TRANSPORTER_1"/>
    <property type="match status" value="2"/>
</dbReference>
<keyword evidence="3 6" id="KW-0067">ATP-binding</keyword>
<evidence type="ECO:0000313" key="7">
    <source>
        <dbReference type="Proteomes" id="UP000703893"/>
    </source>
</evidence>
<evidence type="ECO:0000256" key="1">
    <source>
        <dbReference type="ARBA" id="ARBA00022737"/>
    </source>
</evidence>
<protein>
    <submittedName>
        <fullName evidence="6">ABC-F family ATP-binding cassette domain-containing protein</fullName>
    </submittedName>
</protein>
<comment type="caution">
    <text evidence="6">The sequence shown here is derived from an EMBL/GenBank/DDBJ whole genome shotgun (WGS) entry which is preliminary data.</text>
</comment>
<gene>
    <name evidence="6" type="ORF">FJZ00_09195</name>
</gene>
<evidence type="ECO:0000256" key="4">
    <source>
        <dbReference type="SAM" id="MobiDB-lite"/>
    </source>
</evidence>
<feature type="region of interest" description="Disordered" evidence="4">
    <location>
        <begin position="523"/>
        <end position="558"/>
    </location>
</feature>
<keyword evidence="1" id="KW-0677">Repeat</keyword>
<feature type="non-terminal residue" evidence="6">
    <location>
        <position position="558"/>
    </location>
</feature>
<dbReference type="Pfam" id="PF00005">
    <property type="entry name" value="ABC_tran"/>
    <property type="match status" value="2"/>
</dbReference>
<evidence type="ECO:0000259" key="5">
    <source>
        <dbReference type="PROSITE" id="PS50893"/>
    </source>
</evidence>
<dbReference type="InterPro" id="IPR003439">
    <property type="entry name" value="ABC_transporter-like_ATP-bd"/>
</dbReference>
<dbReference type="PANTHER" id="PTHR19211:SF14">
    <property type="entry name" value="ATP-BINDING CASSETTE SUB-FAMILY F MEMBER 1"/>
    <property type="match status" value="1"/>
</dbReference>
<dbReference type="GO" id="GO:0016887">
    <property type="term" value="F:ATP hydrolysis activity"/>
    <property type="evidence" value="ECO:0007669"/>
    <property type="project" value="InterPro"/>
</dbReference>
<dbReference type="FunFam" id="3.40.50.300:FF:000011">
    <property type="entry name" value="Putative ABC transporter ATP-binding component"/>
    <property type="match status" value="1"/>
</dbReference>
<dbReference type="Gene3D" id="3.40.50.300">
    <property type="entry name" value="P-loop containing nucleotide triphosphate hydrolases"/>
    <property type="match status" value="2"/>
</dbReference>
<dbReference type="GO" id="GO:0005524">
    <property type="term" value="F:ATP binding"/>
    <property type="evidence" value="ECO:0007669"/>
    <property type="project" value="UniProtKB-KW"/>
</dbReference>
<proteinExistence type="predicted"/>
<sequence length="558" mass="60294">MIVLGGVAKLYGGRKVLDGVTWRTGPGDRVGLIGANGAGKSTLLKILCGREEADEGTVEIPRKLAVGYLDQEPPDLGDRRLADVLWDGLSTIRAANAELLALGERLAATPPGPEQDAMIAEQARLSERFEVAGGYEAEALMGRVAAGLGFSPGALERGVTTFSGGWQMRAALGRLLLSRPDVLLLDEPTNHLDLWAIEWLETYLTGLKSAVVVVSHDRRFLDRICTRISELEHARLTDWPGNFTNYLAARETRDAALESAAARQERELEKARAFIERFRASATKSTAAKSREKAVAKVERIVVPRKLPKVNFRFNAGPTSARLVARFTEVAKGYGDRVVLSGLDVEIERGMRIALVGPNGSGKSTLLRLLAEHEQPDSGDLRFGQKVVTGYFAQHAADRLDPAATVLDAAYHAAPDRWTLFEVRSLLGGFLFRGEDVNKKVGKLSGGEKARLALAILLLEPHNLLILDEPTNHLDMASKDVLAGALSAFDGTVVLASHDRHVLDQVATHVLALPEGTLDPGTYSQWRTARDATPPDPVIKRTQARADSGNKGNGGNAA</sequence>
<dbReference type="PANTHER" id="PTHR19211">
    <property type="entry name" value="ATP-BINDING TRANSPORT PROTEIN-RELATED"/>
    <property type="match status" value="1"/>
</dbReference>
<dbReference type="AlphaFoldDB" id="A0A938BLI0"/>
<evidence type="ECO:0000256" key="2">
    <source>
        <dbReference type="ARBA" id="ARBA00022741"/>
    </source>
</evidence>
<keyword evidence="2" id="KW-0547">Nucleotide-binding</keyword>
<evidence type="ECO:0000256" key="3">
    <source>
        <dbReference type="ARBA" id="ARBA00022840"/>
    </source>
</evidence>
<dbReference type="InterPro" id="IPR032781">
    <property type="entry name" value="ABC_tran_Xtn"/>
</dbReference>
<dbReference type="InterPro" id="IPR050611">
    <property type="entry name" value="ABCF"/>
</dbReference>
<dbReference type="EMBL" id="VGJX01000527">
    <property type="protein sequence ID" value="MBM3275316.1"/>
    <property type="molecule type" value="Genomic_DNA"/>
</dbReference>
<feature type="domain" description="ABC transporter" evidence="5">
    <location>
        <begin position="325"/>
        <end position="540"/>
    </location>
</feature>
<accession>A0A938BLI0</accession>
<dbReference type="PROSITE" id="PS50893">
    <property type="entry name" value="ABC_TRANSPORTER_2"/>
    <property type="match status" value="2"/>
</dbReference>